<dbReference type="Proteomes" id="UP000180166">
    <property type="component" value="Chromosome"/>
</dbReference>
<dbReference type="InterPro" id="IPR041678">
    <property type="entry name" value="TetR_C_16"/>
</dbReference>
<dbReference type="EMBL" id="CP017839">
    <property type="protein sequence ID" value="APB00378.1"/>
    <property type="molecule type" value="Genomic_DNA"/>
</dbReference>
<evidence type="ECO:0000256" key="1">
    <source>
        <dbReference type="ARBA" id="ARBA00023125"/>
    </source>
</evidence>
<evidence type="ECO:0000313" key="5">
    <source>
        <dbReference type="Proteomes" id="UP000180166"/>
    </source>
</evidence>
<dbReference type="PANTHER" id="PTHR30055:SF235">
    <property type="entry name" value="TRANSCRIPTIONAL REGULATORY PROTEIN"/>
    <property type="match status" value="1"/>
</dbReference>
<dbReference type="Gene3D" id="1.10.10.60">
    <property type="entry name" value="Homeodomain-like"/>
    <property type="match status" value="1"/>
</dbReference>
<dbReference type="InterPro" id="IPR009057">
    <property type="entry name" value="Homeodomain-like_sf"/>
</dbReference>
<dbReference type="GO" id="GO:0006355">
    <property type="term" value="P:regulation of DNA-templated transcription"/>
    <property type="evidence" value="ECO:0007669"/>
    <property type="project" value="UniProtKB-ARBA"/>
</dbReference>
<keyword evidence="1 2" id="KW-0238">DNA-binding</keyword>
<reference evidence="4 5" key="1">
    <citation type="submission" date="2016-10" db="EMBL/GenBank/DDBJ databases">
        <title>Genome sequence of Nocardia seriolae strain EM150506, isolated from Anguila japonica.</title>
        <authorList>
            <person name="Han H.-J."/>
        </authorList>
    </citation>
    <scope>NUCLEOTIDE SEQUENCE [LARGE SCALE GENOMIC DNA]</scope>
    <source>
        <strain evidence="4 5">EM150506</strain>
    </source>
</reference>
<gene>
    <name evidence="4" type="ORF">NS506_06342</name>
</gene>
<dbReference type="InterPro" id="IPR001647">
    <property type="entry name" value="HTH_TetR"/>
</dbReference>
<dbReference type="PRINTS" id="PR00455">
    <property type="entry name" value="HTHTETR"/>
</dbReference>
<organism evidence="4 5">
    <name type="scientific">Nocardia seriolae</name>
    <dbReference type="NCBI Taxonomy" id="37332"/>
    <lineage>
        <taxon>Bacteria</taxon>
        <taxon>Bacillati</taxon>
        <taxon>Actinomycetota</taxon>
        <taxon>Actinomycetes</taxon>
        <taxon>Mycobacteriales</taxon>
        <taxon>Nocardiaceae</taxon>
        <taxon>Nocardia</taxon>
    </lineage>
</organism>
<dbReference type="AlphaFoldDB" id="A0ABC8B2K1"/>
<name>A0ABC8B2K1_9NOCA</name>
<dbReference type="SUPFAM" id="SSF46689">
    <property type="entry name" value="Homeodomain-like"/>
    <property type="match status" value="1"/>
</dbReference>
<dbReference type="KEGG" id="nsr:NS506_06342"/>
<evidence type="ECO:0000256" key="2">
    <source>
        <dbReference type="PROSITE-ProRule" id="PRU00335"/>
    </source>
</evidence>
<dbReference type="Pfam" id="PF00440">
    <property type="entry name" value="TetR_N"/>
    <property type="match status" value="1"/>
</dbReference>
<dbReference type="Pfam" id="PF17920">
    <property type="entry name" value="TetR_C_16"/>
    <property type="match status" value="1"/>
</dbReference>
<protein>
    <recommendedName>
        <fullName evidence="3">HTH tetR-type domain-containing protein</fullName>
    </recommendedName>
</protein>
<proteinExistence type="predicted"/>
<dbReference type="InterPro" id="IPR050109">
    <property type="entry name" value="HTH-type_TetR-like_transc_reg"/>
</dbReference>
<dbReference type="PROSITE" id="PS50977">
    <property type="entry name" value="HTH_TETR_2"/>
    <property type="match status" value="1"/>
</dbReference>
<feature type="domain" description="HTH tetR-type" evidence="3">
    <location>
        <begin position="23"/>
        <end position="83"/>
    </location>
</feature>
<evidence type="ECO:0000313" key="4">
    <source>
        <dbReference type="EMBL" id="APB00378.1"/>
    </source>
</evidence>
<dbReference type="InterPro" id="IPR036271">
    <property type="entry name" value="Tet_transcr_reg_TetR-rel_C_sf"/>
</dbReference>
<accession>A0ABC8B2K1</accession>
<dbReference type="GO" id="GO:0003677">
    <property type="term" value="F:DNA binding"/>
    <property type="evidence" value="ECO:0007669"/>
    <property type="project" value="UniProtKB-UniRule"/>
</dbReference>
<dbReference type="PANTHER" id="PTHR30055">
    <property type="entry name" value="HTH-TYPE TRANSCRIPTIONAL REGULATOR RUTR"/>
    <property type="match status" value="1"/>
</dbReference>
<dbReference type="Gene3D" id="1.10.357.10">
    <property type="entry name" value="Tetracycline Repressor, domain 2"/>
    <property type="match status" value="1"/>
</dbReference>
<dbReference type="SUPFAM" id="SSF48498">
    <property type="entry name" value="Tetracyclin repressor-like, C-terminal domain"/>
    <property type="match status" value="1"/>
</dbReference>
<sequence length="203" mass="22571">MGVNRCWHTLVGVTVEQSPRRSDATRAAILEAARHRFAADGYRKATIRAIAADAGIDPSMVMRYYGNKDGLFDAALDIDLELPDLSAEKRDSLGAQIADRFFELWEQPPTSEILLTLMRSALSDEMVVERTQRIFAEQLMPAVLRFGDPFDAPRRAGLIATQILGLALCRYVLRLPPVVALTREQIVADIGPTIQRYLTLGTD</sequence>
<evidence type="ECO:0000259" key="3">
    <source>
        <dbReference type="PROSITE" id="PS50977"/>
    </source>
</evidence>
<feature type="DNA-binding region" description="H-T-H motif" evidence="2">
    <location>
        <begin position="46"/>
        <end position="65"/>
    </location>
</feature>